<accession>A0A6G3XFA6</accession>
<feature type="domain" description="Fumarate lyase N-terminal" evidence="2">
    <location>
        <begin position="1"/>
        <end position="72"/>
    </location>
</feature>
<reference evidence="3" key="1">
    <citation type="submission" date="2020-01" db="EMBL/GenBank/DDBJ databases">
        <title>Insect and environment-associated Actinomycetes.</title>
        <authorList>
            <person name="Currrie C."/>
            <person name="Chevrette M."/>
            <person name="Carlson C."/>
            <person name="Stubbendieck R."/>
            <person name="Wendt-Pienkowski E."/>
        </authorList>
    </citation>
    <scope>NUCLEOTIDE SEQUENCE</scope>
    <source>
        <strain evidence="3">SID7499</strain>
    </source>
</reference>
<dbReference type="AlphaFoldDB" id="A0A6G3XFA6"/>
<evidence type="ECO:0000313" key="3">
    <source>
        <dbReference type="EMBL" id="NEE16210.1"/>
    </source>
</evidence>
<dbReference type="PANTHER" id="PTHR43814:SF1">
    <property type="entry name" value="ARGININOSUCCINATE LYASE"/>
    <property type="match status" value="1"/>
</dbReference>
<keyword evidence="1 3" id="KW-0456">Lyase</keyword>
<gene>
    <name evidence="3" type="ORF">G3M58_58285</name>
</gene>
<dbReference type="GO" id="GO:0005829">
    <property type="term" value="C:cytosol"/>
    <property type="evidence" value="ECO:0007669"/>
    <property type="project" value="TreeGrafter"/>
</dbReference>
<dbReference type="Pfam" id="PF00206">
    <property type="entry name" value="Lyase_1"/>
    <property type="match status" value="1"/>
</dbReference>
<name>A0A6G3XFA6_9ACTN</name>
<dbReference type="SUPFAM" id="SSF48557">
    <property type="entry name" value="L-aspartase-like"/>
    <property type="match status" value="1"/>
</dbReference>
<dbReference type="Gene3D" id="1.10.275.10">
    <property type="entry name" value="Fumarase/aspartase (N-terminal domain)"/>
    <property type="match status" value="1"/>
</dbReference>
<dbReference type="EMBL" id="JAAGMN010006101">
    <property type="protein sequence ID" value="NEE16210.1"/>
    <property type="molecule type" value="Genomic_DNA"/>
</dbReference>
<dbReference type="GO" id="GO:0004056">
    <property type="term" value="F:argininosuccinate lyase activity"/>
    <property type="evidence" value="ECO:0007669"/>
    <property type="project" value="InterPro"/>
</dbReference>
<dbReference type="InterPro" id="IPR024083">
    <property type="entry name" value="Fumarase/histidase_N"/>
</dbReference>
<organism evidence="3">
    <name type="scientific">Streptomyces sp. SID7499</name>
    <dbReference type="NCBI Taxonomy" id="2706086"/>
    <lineage>
        <taxon>Bacteria</taxon>
        <taxon>Bacillati</taxon>
        <taxon>Actinomycetota</taxon>
        <taxon>Actinomycetes</taxon>
        <taxon>Kitasatosporales</taxon>
        <taxon>Streptomycetaceae</taxon>
        <taxon>Streptomyces</taxon>
    </lineage>
</organism>
<feature type="non-terminal residue" evidence="3">
    <location>
        <position position="74"/>
    </location>
</feature>
<proteinExistence type="predicted"/>
<protein>
    <submittedName>
        <fullName evidence="3">Argininosuccinate lyase</fullName>
    </submittedName>
</protein>
<dbReference type="InterPro" id="IPR022761">
    <property type="entry name" value="Fumarate_lyase_N"/>
</dbReference>
<evidence type="ECO:0000256" key="1">
    <source>
        <dbReference type="ARBA" id="ARBA00023239"/>
    </source>
</evidence>
<dbReference type="PANTHER" id="PTHR43814">
    <property type="entry name" value="ARGININOSUCCINATE LYASE"/>
    <property type="match status" value="1"/>
</dbReference>
<dbReference type="InterPro" id="IPR009049">
    <property type="entry name" value="Argininosuccinate_lyase"/>
</dbReference>
<comment type="caution">
    <text evidence="3">The sequence shown here is derived from an EMBL/GenBank/DDBJ whole genome shotgun (WGS) entry which is preliminary data.</text>
</comment>
<dbReference type="Gene3D" id="1.20.200.10">
    <property type="entry name" value="Fumarase/aspartase (Central domain)"/>
    <property type="match status" value="1"/>
</dbReference>
<dbReference type="InterPro" id="IPR008948">
    <property type="entry name" value="L-Aspartase-like"/>
</dbReference>
<evidence type="ECO:0000259" key="2">
    <source>
        <dbReference type="Pfam" id="PF00206"/>
    </source>
</evidence>
<feature type="non-terminal residue" evidence="3">
    <location>
        <position position="1"/>
    </location>
</feature>
<sequence>HAQPVLFAHHVLAHVQSLSRDAERLRQWDERTAVSPYGSGALAGSSLGLDPQAVAADLGFEHGSVANSIDGTAS</sequence>
<dbReference type="GO" id="GO:0042450">
    <property type="term" value="P:L-arginine biosynthetic process via ornithine"/>
    <property type="evidence" value="ECO:0007669"/>
    <property type="project" value="InterPro"/>
</dbReference>